<evidence type="ECO:0000256" key="4">
    <source>
        <dbReference type="ARBA" id="ARBA00022568"/>
    </source>
</evidence>
<evidence type="ECO:0000256" key="7">
    <source>
        <dbReference type="ARBA" id="ARBA00023065"/>
    </source>
</evidence>
<evidence type="ECO:0000256" key="8">
    <source>
        <dbReference type="ARBA" id="ARBA00023136"/>
    </source>
</evidence>
<evidence type="ECO:0000313" key="12">
    <source>
        <dbReference type="Proteomes" id="UP000085678"/>
    </source>
</evidence>
<dbReference type="InterPro" id="IPR044880">
    <property type="entry name" value="NCX_ion-bd_dom_sf"/>
</dbReference>
<sequence length="709" mass="78486">MDKIKMKTYHSYRAPVVSADSTTEDDSVDETQFGNAAPLSSRLTTPTMLLDSLMYHDVDKVDMEEAREQGDVLGVKKIENNYRFGLKKWKKEVVDKQAFQEPLGIELGETFCLKLGSFLYMIFFGWWMAVVYIFVGWLMRVTIIGKRYSHFCLQMARYVLWPFGKIIAKEISQNTQDYTDTPDSSWTEEITEFMGHRKTSKWKSAGTCVWYVTGFPVLVLFHAISAALSWLFVLSIPTAKMNLRIITNVLRQDPDGIEIERSRPYKQNHLEVLMYVHQPFRVLFCRYTVDGMNVILVNLLAFTLFALAFGYAMPGKDDTMQLIQFTLALLAILPLAYYIGMALISISARSNFAVGAVLNASFGSVVTVALCVAALFASNKEADHAEMICYQELTKATLTGVLMVTLLLIPGLAMTVGGLKHTTQKFNSRSAGISSALLLVSLAGTFAPTIYAKVFTNLNCSPCFGGGNSSNVSPTFCASCQSQMSKMDLHFTSPEFYSQNIKPLVYSCTVILPLAYVVALVFTLHTHTAHVFEQFIESARAISKETAASIAHWNLVKSVMILLVSTVLMALCADVVADNLGPIMRKLPPAFVGATFLAIIPQLPEIINGMAFAYNNNIAMSIELGTCIAVQVCLIQIPAIVAVDAIKPVGFELIFGDIHLWSVISTVLLINILFQSGKSDSFQGASLLIFYVIMLCFYYLGPNPGGIHC</sequence>
<feature type="transmembrane region" description="Helical" evidence="9">
    <location>
        <begin position="681"/>
        <end position="700"/>
    </location>
</feature>
<feature type="transmembrane region" description="Helical" evidence="9">
    <location>
        <begin position="431"/>
        <end position="451"/>
    </location>
</feature>
<keyword evidence="2" id="KW-0813">Transport</keyword>
<evidence type="ECO:0000256" key="9">
    <source>
        <dbReference type="SAM" id="Phobius"/>
    </source>
</evidence>
<organism evidence="12 13">
    <name type="scientific">Lingula anatina</name>
    <name type="common">Brachiopod</name>
    <name type="synonym">Lingula unguis</name>
    <dbReference type="NCBI Taxonomy" id="7574"/>
    <lineage>
        <taxon>Eukaryota</taxon>
        <taxon>Metazoa</taxon>
        <taxon>Spiralia</taxon>
        <taxon>Lophotrochozoa</taxon>
        <taxon>Brachiopoda</taxon>
        <taxon>Linguliformea</taxon>
        <taxon>Lingulata</taxon>
        <taxon>Lingulida</taxon>
        <taxon>Linguloidea</taxon>
        <taxon>Lingulidae</taxon>
        <taxon>Lingula</taxon>
    </lineage>
</organism>
<proteinExistence type="predicted"/>
<dbReference type="GO" id="GO:0012505">
    <property type="term" value="C:endomembrane system"/>
    <property type="evidence" value="ECO:0007669"/>
    <property type="project" value="UniProtKB-SubCell"/>
</dbReference>
<evidence type="ECO:0000256" key="2">
    <source>
        <dbReference type="ARBA" id="ARBA00022448"/>
    </source>
</evidence>
<dbReference type="InterPro" id="IPR004713">
    <property type="entry name" value="CaH_exchang"/>
</dbReference>
<feature type="transmembrane region" description="Helical" evidence="9">
    <location>
        <begin position="559"/>
        <end position="577"/>
    </location>
</feature>
<evidence type="ECO:0000259" key="11">
    <source>
        <dbReference type="Pfam" id="PF03733"/>
    </source>
</evidence>
<dbReference type="PANTHER" id="PTHR31503:SF10">
    <property type="entry name" value="VNX1 PROTEIN"/>
    <property type="match status" value="1"/>
</dbReference>
<feature type="transmembrane region" description="Helical" evidence="9">
    <location>
        <begin position="396"/>
        <end position="419"/>
    </location>
</feature>
<reference evidence="13" key="1">
    <citation type="submission" date="2025-08" db="UniProtKB">
        <authorList>
            <consortium name="RefSeq"/>
        </authorList>
    </citation>
    <scope>IDENTIFICATION</scope>
    <source>
        <tissue evidence="13">Gonads</tissue>
    </source>
</reference>
<keyword evidence="12" id="KW-1185">Reference proteome</keyword>
<dbReference type="GO" id="GO:0006874">
    <property type="term" value="P:intracellular calcium ion homeostasis"/>
    <property type="evidence" value="ECO:0007669"/>
    <property type="project" value="TreeGrafter"/>
</dbReference>
<dbReference type="GO" id="GO:0015369">
    <property type="term" value="F:calcium:proton antiporter activity"/>
    <property type="evidence" value="ECO:0007669"/>
    <property type="project" value="TreeGrafter"/>
</dbReference>
<evidence type="ECO:0000256" key="3">
    <source>
        <dbReference type="ARBA" id="ARBA00022449"/>
    </source>
</evidence>
<evidence type="ECO:0000313" key="13">
    <source>
        <dbReference type="RefSeq" id="XP_013395906.1"/>
    </source>
</evidence>
<dbReference type="AlphaFoldDB" id="A0A1S3IDH0"/>
<feature type="domain" description="Inner membrane component" evidence="11">
    <location>
        <begin position="116"/>
        <end position="165"/>
    </location>
</feature>
<dbReference type="STRING" id="7574.A0A1S3IDH0"/>
<feature type="transmembrane region" description="Helical" evidence="9">
    <location>
        <begin position="319"/>
        <end position="340"/>
    </location>
</feature>
<feature type="transmembrane region" description="Helical" evidence="9">
    <location>
        <begin position="589"/>
        <end position="612"/>
    </location>
</feature>
<protein>
    <submittedName>
        <fullName evidence="13">Cation exchanger C521.04c</fullName>
    </submittedName>
</protein>
<dbReference type="InterPro" id="IPR005185">
    <property type="entry name" value="YccF"/>
</dbReference>
<feature type="domain" description="Sodium/calcium exchanger membrane region" evidence="10">
    <location>
        <begin position="558"/>
        <end position="699"/>
    </location>
</feature>
<evidence type="ECO:0000256" key="5">
    <source>
        <dbReference type="ARBA" id="ARBA00022692"/>
    </source>
</evidence>
<feature type="transmembrane region" description="Helical" evidence="9">
    <location>
        <begin position="294"/>
        <end position="313"/>
    </location>
</feature>
<dbReference type="GeneID" id="106162988"/>
<keyword evidence="7" id="KW-0406">Ion transport</keyword>
<feature type="transmembrane region" description="Helical" evidence="9">
    <location>
        <begin position="209"/>
        <end position="234"/>
    </location>
</feature>
<dbReference type="InterPro" id="IPR004837">
    <property type="entry name" value="NaCa_Exmemb"/>
</dbReference>
<evidence type="ECO:0000259" key="10">
    <source>
        <dbReference type="Pfam" id="PF01699"/>
    </source>
</evidence>
<dbReference type="Pfam" id="PF03733">
    <property type="entry name" value="YccF"/>
    <property type="match status" value="1"/>
</dbReference>
<gene>
    <name evidence="13" type="primary">LOC106162988</name>
</gene>
<dbReference type="InParanoid" id="A0A1S3IDH0"/>
<keyword evidence="6 9" id="KW-1133">Transmembrane helix</keyword>
<name>A0A1S3IDH0_LINAN</name>
<feature type="transmembrane region" description="Helical" evidence="9">
    <location>
        <begin position="352"/>
        <end position="376"/>
    </location>
</feature>
<feature type="transmembrane region" description="Helical" evidence="9">
    <location>
        <begin position="658"/>
        <end position="674"/>
    </location>
</feature>
<dbReference type="KEGG" id="lak:106162988"/>
<dbReference type="Gene3D" id="1.20.1420.30">
    <property type="entry name" value="NCX, central ion-binding region"/>
    <property type="match status" value="1"/>
</dbReference>
<feature type="transmembrane region" description="Helical" evidence="9">
    <location>
        <begin position="624"/>
        <end position="646"/>
    </location>
</feature>
<keyword evidence="4" id="KW-0109">Calcium transport</keyword>
<evidence type="ECO:0000256" key="1">
    <source>
        <dbReference type="ARBA" id="ARBA00004127"/>
    </source>
</evidence>
<keyword evidence="8 9" id="KW-0472">Membrane</keyword>
<keyword evidence="4" id="KW-0106">Calcium</keyword>
<dbReference type="Proteomes" id="UP000085678">
    <property type="component" value="Unplaced"/>
</dbReference>
<dbReference type="Pfam" id="PF01699">
    <property type="entry name" value="Na_Ca_ex"/>
    <property type="match status" value="1"/>
</dbReference>
<comment type="subcellular location">
    <subcellularLocation>
        <location evidence="1">Endomembrane system</location>
        <topology evidence="1">Multi-pass membrane protein</topology>
    </subcellularLocation>
</comment>
<dbReference type="OrthoDB" id="16982at2759"/>
<dbReference type="RefSeq" id="XP_013395906.1">
    <property type="nucleotide sequence ID" value="XM_013540452.1"/>
</dbReference>
<dbReference type="GO" id="GO:0005774">
    <property type="term" value="C:vacuolar membrane"/>
    <property type="evidence" value="ECO:0007669"/>
    <property type="project" value="UniProtKB-ARBA"/>
</dbReference>
<keyword evidence="5 9" id="KW-0812">Transmembrane</keyword>
<keyword evidence="3" id="KW-0050">Antiport</keyword>
<feature type="transmembrane region" description="Helical" evidence="9">
    <location>
        <begin position="504"/>
        <end position="524"/>
    </location>
</feature>
<dbReference type="PANTHER" id="PTHR31503">
    <property type="entry name" value="VACUOLAR CALCIUM ION TRANSPORTER"/>
    <property type="match status" value="1"/>
</dbReference>
<evidence type="ECO:0000256" key="6">
    <source>
        <dbReference type="ARBA" id="ARBA00022989"/>
    </source>
</evidence>
<feature type="transmembrane region" description="Helical" evidence="9">
    <location>
        <begin position="118"/>
        <end position="139"/>
    </location>
</feature>
<accession>A0A1S3IDH0</accession>